<proteinExistence type="predicted"/>
<dbReference type="Proteomes" id="UP000193144">
    <property type="component" value="Unassembled WGS sequence"/>
</dbReference>
<sequence length="221" mass="24990">MPLELHPCTPEDMHALTEIQFSAFDSGITGLLHPAVTSMTITDFANKHKICMANEPDCHYLKVIDTELPADLQIIACAKWRINEIERGEEEVRKMLPDAESEKEGSAKRQFFEYLRDGRQTYMGGRPFYFLHMLITAPAHHRRGAGSLLLSWGLTRADAAHLPTYLEASIIGRPLYERFGFKLVKEVVFDLTKWGLEGEDRNAVMIRDARGVRSGEASLAK</sequence>
<protein>
    <recommendedName>
        <fullName evidence="1">N-acetyltransferase domain-containing protein</fullName>
    </recommendedName>
</protein>
<gene>
    <name evidence="2" type="ORF">BCR34DRAFT_326561</name>
</gene>
<accession>A0A1Y1ZMF1</accession>
<dbReference type="Gene3D" id="3.40.630.30">
    <property type="match status" value="1"/>
</dbReference>
<organism evidence="2 3">
    <name type="scientific">Clohesyomyces aquaticus</name>
    <dbReference type="NCBI Taxonomy" id="1231657"/>
    <lineage>
        <taxon>Eukaryota</taxon>
        <taxon>Fungi</taxon>
        <taxon>Dikarya</taxon>
        <taxon>Ascomycota</taxon>
        <taxon>Pezizomycotina</taxon>
        <taxon>Dothideomycetes</taxon>
        <taxon>Pleosporomycetidae</taxon>
        <taxon>Pleosporales</taxon>
        <taxon>Lindgomycetaceae</taxon>
        <taxon>Clohesyomyces</taxon>
    </lineage>
</organism>
<dbReference type="STRING" id="1231657.A0A1Y1ZMF1"/>
<dbReference type="AlphaFoldDB" id="A0A1Y1ZMF1"/>
<evidence type="ECO:0000313" key="2">
    <source>
        <dbReference type="EMBL" id="ORY11429.1"/>
    </source>
</evidence>
<evidence type="ECO:0000313" key="3">
    <source>
        <dbReference type="Proteomes" id="UP000193144"/>
    </source>
</evidence>
<dbReference type="GO" id="GO:0016747">
    <property type="term" value="F:acyltransferase activity, transferring groups other than amino-acyl groups"/>
    <property type="evidence" value="ECO:0007669"/>
    <property type="project" value="InterPro"/>
</dbReference>
<dbReference type="SUPFAM" id="SSF55729">
    <property type="entry name" value="Acyl-CoA N-acyltransferases (Nat)"/>
    <property type="match status" value="1"/>
</dbReference>
<dbReference type="Pfam" id="PF00583">
    <property type="entry name" value="Acetyltransf_1"/>
    <property type="match status" value="1"/>
</dbReference>
<dbReference type="PROSITE" id="PS51186">
    <property type="entry name" value="GNAT"/>
    <property type="match status" value="1"/>
</dbReference>
<dbReference type="PANTHER" id="PTHR42791">
    <property type="entry name" value="GNAT FAMILY ACETYLTRANSFERASE"/>
    <property type="match status" value="1"/>
</dbReference>
<dbReference type="InterPro" id="IPR016181">
    <property type="entry name" value="Acyl_CoA_acyltransferase"/>
</dbReference>
<name>A0A1Y1ZMF1_9PLEO</name>
<evidence type="ECO:0000259" key="1">
    <source>
        <dbReference type="PROSITE" id="PS51186"/>
    </source>
</evidence>
<keyword evidence="3" id="KW-1185">Reference proteome</keyword>
<dbReference type="EMBL" id="MCFA01000061">
    <property type="protein sequence ID" value="ORY11429.1"/>
    <property type="molecule type" value="Genomic_DNA"/>
</dbReference>
<dbReference type="InterPro" id="IPR052523">
    <property type="entry name" value="Trichothecene_AcTrans"/>
</dbReference>
<dbReference type="PANTHER" id="PTHR42791:SF14">
    <property type="entry name" value="N-ACETYLTRANSFERASE DOMAIN-CONTAINING PROTEIN"/>
    <property type="match status" value="1"/>
</dbReference>
<reference evidence="2 3" key="1">
    <citation type="submission" date="2016-07" db="EMBL/GenBank/DDBJ databases">
        <title>Pervasive Adenine N6-methylation of Active Genes in Fungi.</title>
        <authorList>
            <consortium name="DOE Joint Genome Institute"/>
            <person name="Mondo S.J."/>
            <person name="Dannebaum R.O."/>
            <person name="Kuo R.C."/>
            <person name="Labutti K."/>
            <person name="Haridas S."/>
            <person name="Kuo A."/>
            <person name="Salamov A."/>
            <person name="Ahrendt S.R."/>
            <person name="Lipzen A."/>
            <person name="Sullivan W."/>
            <person name="Andreopoulos W.B."/>
            <person name="Clum A."/>
            <person name="Lindquist E."/>
            <person name="Daum C."/>
            <person name="Ramamoorthy G.K."/>
            <person name="Gryganskyi A."/>
            <person name="Culley D."/>
            <person name="Magnuson J.K."/>
            <person name="James T.Y."/>
            <person name="O'Malley M.A."/>
            <person name="Stajich J.E."/>
            <person name="Spatafora J.W."/>
            <person name="Visel A."/>
            <person name="Grigoriev I.V."/>
        </authorList>
    </citation>
    <scope>NUCLEOTIDE SEQUENCE [LARGE SCALE GENOMIC DNA]</scope>
    <source>
        <strain evidence="2 3">CBS 115471</strain>
    </source>
</reference>
<dbReference type="OrthoDB" id="2115692at2759"/>
<feature type="domain" description="N-acetyltransferase" evidence="1">
    <location>
        <begin position="72"/>
        <end position="210"/>
    </location>
</feature>
<comment type="caution">
    <text evidence="2">The sequence shown here is derived from an EMBL/GenBank/DDBJ whole genome shotgun (WGS) entry which is preliminary data.</text>
</comment>
<dbReference type="InterPro" id="IPR000182">
    <property type="entry name" value="GNAT_dom"/>
</dbReference>